<dbReference type="InterPro" id="IPR036922">
    <property type="entry name" value="Rieske_2Fe-2S_sf"/>
</dbReference>
<evidence type="ECO:0000256" key="6">
    <source>
        <dbReference type="SAM" id="MobiDB-lite"/>
    </source>
</evidence>
<dbReference type="InterPro" id="IPR045612">
    <property type="entry name" value="DUF5914"/>
</dbReference>
<dbReference type="Pfam" id="PF00355">
    <property type="entry name" value="Rieske"/>
    <property type="match status" value="1"/>
</dbReference>
<feature type="domain" description="Rieske" evidence="7">
    <location>
        <begin position="54"/>
        <end position="143"/>
    </location>
</feature>
<evidence type="ECO:0000256" key="2">
    <source>
        <dbReference type="ARBA" id="ARBA00022723"/>
    </source>
</evidence>
<dbReference type="Pfam" id="PF19299">
    <property type="entry name" value="DUF5914"/>
    <property type="match status" value="1"/>
</dbReference>
<evidence type="ECO:0000256" key="5">
    <source>
        <dbReference type="ARBA" id="ARBA00023014"/>
    </source>
</evidence>
<keyword evidence="3" id="KW-0560">Oxidoreductase</keyword>
<dbReference type="PROSITE" id="PS51296">
    <property type="entry name" value="RIESKE"/>
    <property type="match status" value="1"/>
</dbReference>
<dbReference type="EMBL" id="JAVDWW010000001">
    <property type="protein sequence ID" value="MDR7167064.1"/>
    <property type="molecule type" value="Genomic_DNA"/>
</dbReference>
<evidence type="ECO:0000256" key="4">
    <source>
        <dbReference type="ARBA" id="ARBA00023004"/>
    </source>
</evidence>
<keyword evidence="5" id="KW-0411">Iron-sulfur</keyword>
<dbReference type="PANTHER" id="PTHR21266">
    <property type="entry name" value="IRON-SULFUR DOMAIN CONTAINING PROTEIN"/>
    <property type="match status" value="1"/>
</dbReference>
<organism evidence="8 9">
    <name type="scientific">Nocardia kruczakiae</name>
    <dbReference type="NCBI Taxonomy" id="261477"/>
    <lineage>
        <taxon>Bacteria</taxon>
        <taxon>Bacillati</taxon>
        <taxon>Actinomycetota</taxon>
        <taxon>Actinomycetes</taxon>
        <taxon>Mycobacteriales</taxon>
        <taxon>Nocardiaceae</taxon>
        <taxon>Nocardia</taxon>
    </lineage>
</organism>
<dbReference type="SUPFAM" id="SSF50022">
    <property type="entry name" value="ISP domain"/>
    <property type="match status" value="1"/>
</dbReference>
<keyword evidence="4" id="KW-0408">Iron</keyword>
<feature type="region of interest" description="Disordered" evidence="6">
    <location>
        <begin position="1"/>
        <end position="30"/>
    </location>
</feature>
<evidence type="ECO:0000259" key="7">
    <source>
        <dbReference type="PROSITE" id="PS51296"/>
    </source>
</evidence>
<evidence type="ECO:0000313" key="8">
    <source>
        <dbReference type="EMBL" id="MDR7167064.1"/>
    </source>
</evidence>
<dbReference type="Proteomes" id="UP001251217">
    <property type="component" value="Unassembled WGS sequence"/>
</dbReference>
<keyword evidence="1" id="KW-0001">2Fe-2S</keyword>
<dbReference type="PANTHER" id="PTHR21266:SF60">
    <property type="entry name" value="3-KETOSTEROID-9-ALPHA-MONOOXYGENASE, OXYGENASE COMPONENT"/>
    <property type="match status" value="1"/>
</dbReference>
<proteinExistence type="predicted"/>
<reference evidence="8 9" key="1">
    <citation type="submission" date="2023-07" db="EMBL/GenBank/DDBJ databases">
        <title>Sorghum-associated microbial communities from plants grown in Nebraska, USA.</title>
        <authorList>
            <person name="Schachtman D."/>
        </authorList>
    </citation>
    <scope>NUCLEOTIDE SEQUENCE [LARGE SCALE GENOMIC DNA]</scope>
    <source>
        <strain evidence="8 9">4272</strain>
    </source>
</reference>
<keyword evidence="2" id="KW-0479">Metal-binding</keyword>
<feature type="compositionally biased region" description="Polar residues" evidence="6">
    <location>
        <begin position="1"/>
        <end position="14"/>
    </location>
</feature>
<keyword evidence="9" id="KW-1185">Reference proteome</keyword>
<dbReference type="RefSeq" id="WP_310398918.1">
    <property type="nucleotide sequence ID" value="NZ_JAVDWW010000001.1"/>
</dbReference>
<dbReference type="InterPro" id="IPR017941">
    <property type="entry name" value="Rieske_2Fe-2S"/>
</dbReference>
<dbReference type="Gene3D" id="2.102.10.10">
    <property type="entry name" value="Rieske [2Fe-2S] iron-sulphur domain"/>
    <property type="match status" value="1"/>
</dbReference>
<name>A0ABU1X9C1_9NOCA</name>
<accession>A0ABU1X9C1</accession>
<evidence type="ECO:0000256" key="3">
    <source>
        <dbReference type="ARBA" id="ARBA00023002"/>
    </source>
</evidence>
<sequence length="345" mass="38047">MSTEPEPSQRSGRSPLQRFSAGQWAQQKPTYRDADPALIGAVLRWSQLQPSGNWYVFAASRSIRRDRPYGTTVGGVEIVAWRDGDNTLHVGPGACPHLGADLATARVDDATLICRWHGMRVGANGSTRWCPFPSHDDGVLAWVRLDALGEQTPTDAPILGARPADCTVHAVTRLIGVCEPADIIANRLDPWHGAWFHPYSFARLHVTRTPPRTGITADNHRFVLAVTFRVARGLGAPVEAEFTSPDPRTIVMRIVSGEGVGSVVETHATPLGPGHDGLPRTAVVEAVVADSERPGFRYARRATPLLRPLMNYAMRRLWRDDLAYAERRYHLRRSKSSTRPPQSHS</sequence>
<evidence type="ECO:0000256" key="1">
    <source>
        <dbReference type="ARBA" id="ARBA00022714"/>
    </source>
</evidence>
<comment type="caution">
    <text evidence="8">The sequence shown here is derived from an EMBL/GenBank/DDBJ whole genome shotgun (WGS) entry which is preliminary data.</text>
</comment>
<gene>
    <name evidence="8" type="ORF">J2W56_000782</name>
</gene>
<protein>
    <recommendedName>
        <fullName evidence="7">Rieske domain-containing protein</fullName>
    </recommendedName>
</protein>
<dbReference type="InterPro" id="IPR050584">
    <property type="entry name" value="Cholesterol_7-desaturase"/>
</dbReference>
<evidence type="ECO:0000313" key="9">
    <source>
        <dbReference type="Proteomes" id="UP001251217"/>
    </source>
</evidence>